<protein>
    <submittedName>
        <fullName evidence="1">Uncharacterized protein</fullName>
    </submittedName>
</protein>
<dbReference type="Proteomes" id="UP000309340">
    <property type="component" value="Unassembled WGS sequence"/>
</dbReference>
<sequence length="50" mass="5423">YIVSPTSPSVPPMVYDGWAGGSIAEVETCVTDQALNHRIHEGNTTMYLLT</sequence>
<dbReference type="AlphaFoldDB" id="A0A4U0WGU8"/>
<comment type="caution">
    <text evidence="1">The sequence shown here is derived from an EMBL/GenBank/DDBJ whole genome shotgun (WGS) entry which is preliminary data.</text>
</comment>
<proteinExistence type="predicted"/>
<evidence type="ECO:0000313" key="1">
    <source>
        <dbReference type="EMBL" id="TKA60695.1"/>
    </source>
</evidence>
<name>A0A4U0WGU8_9PEZI</name>
<accession>A0A4U0WGU8</accession>
<gene>
    <name evidence="1" type="ORF">B0A55_10812</name>
</gene>
<feature type="non-terminal residue" evidence="1">
    <location>
        <position position="1"/>
    </location>
</feature>
<organism evidence="1 2">
    <name type="scientific">Friedmanniomyces simplex</name>
    <dbReference type="NCBI Taxonomy" id="329884"/>
    <lineage>
        <taxon>Eukaryota</taxon>
        <taxon>Fungi</taxon>
        <taxon>Dikarya</taxon>
        <taxon>Ascomycota</taxon>
        <taxon>Pezizomycotina</taxon>
        <taxon>Dothideomycetes</taxon>
        <taxon>Dothideomycetidae</taxon>
        <taxon>Mycosphaerellales</taxon>
        <taxon>Teratosphaeriaceae</taxon>
        <taxon>Friedmanniomyces</taxon>
    </lineage>
</organism>
<keyword evidence="2" id="KW-1185">Reference proteome</keyword>
<dbReference type="EMBL" id="NAJQ01001330">
    <property type="protein sequence ID" value="TKA60695.1"/>
    <property type="molecule type" value="Genomic_DNA"/>
</dbReference>
<evidence type="ECO:0000313" key="2">
    <source>
        <dbReference type="Proteomes" id="UP000309340"/>
    </source>
</evidence>
<reference evidence="1 2" key="1">
    <citation type="submission" date="2017-03" db="EMBL/GenBank/DDBJ databases">
        <title>Genomes of endolithic fungi from Antarctica.</title>
        <authorList>
            <person name="Coleine C."/>
            <person name="Masonjones S."/>
            <person name="Stajich J.E."/>
        </authorList>
    </citation>
    <scope>NUCLEOTIDE SEQUENCE [LARGE SCALE GENOMIC DNA]</scope>
    <source>
        <strain evidence="1 2">CCFEE 5184</strain>
    </source>
</reference>